<gene>
    <name evidence="1" type="ORF">NFI80_14790</name>
</gene>
<protein>
    <recommendedName>
        <fullName evidence="3">Restriction endonuclease</fullName>
    </recommendedName>
</protein>
<evidence type="ECO:0000313" key="2">
    <source>
        <dbReference type="Proteomes" id="UP001055420"/>
    </source>
</evidence>
<evidence type="ECO:0000313" key="1">
    <source>
        <dbReference type="EMBL" id="USJ29142.1"/>
    </source>
</evidence>
<proteinExistence type="predicted"/>
<organism evidence="1 2">
    <name type="scientific">Dyadobacter chenhuakuii</name>
    <dbReference type="NCBI Taxonomy" id="2909339"/>
    <lineage>
        <taxon>Bacteria</taxon>
        <taxon>Pseudomonadati</taxon>
        <taxon>Bacteroidota</taxon>
        <taxon>Cytophagia</taxon>
        <taxon>Cytophagales</taxon>
        <taxon>Spirosomataceae</taxon>
        <taxon>Dyadobacter</taxon>
    </lineage>
</organism>
<name>A0ABY4XFF6_9BACT</name>
<keyword evidence="2" id="KW-1185">Reference proteome</keyword>
<dbReference type="RefSeq" id="WP_235166444.1">
    <property type="nucleotide sequence ID" value="NZ_CP098805.1"/>
</dbReference>
<accession>A0ABY4XFF6</accession>
<sequence length="459" mass="52864">MKQVTIVNLNIPGYSKERKFFLSRPTLDECDIVIFQTFDSYSGVTGEYRGKDSLDHNSSNSVREETKYWRDELTAFVESGKNVFIVVKELYQFYIKTGEHAYSGTGRNARRTEYVDEFDNYRFINLSGLQFINAHGSHFKMANSMFAAYPRMFSSVSNFQCYIKHSSITPFLLTKNGREIVSGILPTGKGNFIFLPNIDFEDLVEIKNKKEVWTQDALRLGKMFFNFIIELDDKILTNQEKSLRPDWVHNDGYNLKIEAALKTKIYNNNQKIEKLSKANTEFSEKIEEETRIKDLLYETGKPLEKAVLTALYILGYSAENFDNGTLELDAVIVSPESDRFIGECEGKDSKDIDVSKFRQLTDSLSEDFERDDVSEKALGLIFGNAQRLVDVNDRKLDFTEKCKSGAKRENIGLIRTSDLFFAVRYLMQNPDEIYKKQCRLAIREQLGSIIVFPDIPTNK</sequence>
<reference evidence="1" key="1">
    <citation type="submission" date="2022-06" db="EMBL/GenBank/DDBJ databases">
        <title>Novel species in genus Dyadobacter.</title>
        <authorList>
            <person name="Ma C."/>
        </authorList>
    </citation>
    <scope>NUCLEOTIDE SEQUENCE</scope>
    <source>
        <strain evidence="1">CY22</strain>
    </source>
</reference>
<dbReference type="EMBL" id="CP098805">
    <property type="protein sequence ID" value="USJ29142.1"/>
    <property type="molecule type" value="Genomic_DNA"/>
</dbReference>
<evidence type="ECO:0008006" key="3">
    <source>
        <dbReference type="Google" id="ProtNLM"/>
    </source>
</evidence>
<dbReference type="Proteomes" id="UP001055420">
    <property type="component" value="Chromosome"/>
</dbReference>